<feature type="compositionally biased region" description="Basic and acidic residues" evidence="1">
    <location>
        <begin position="299"/>
        <end position="322"/>
    </location>
</feature>
<organism evidence="3 4">
    <name type="scientific">Limihaloglobus sulfuriphilus</name>
    <dbReference type="NCBI Taxonomy" id="1851148"/>
    <lineage>
        <taxon>Bacteria</taxon>
        <taxon>Pseudomonadati</taxon>
        <taxon>Planctomycetota</taxon>
        <taxon>Phycisphaerae</taxon>
        <taxon>Sedimentisphaerales</taxon>
        <taxon>Sedimentisphaeraceae</taxon>
        <taxon>Limihaloglobus</taxon>
    </lineage>
</organism>
<feature type="region of interest" description="Disordered" evidence="1">
    <location>
        <begin position="273"/>
        <end position="328"/>
    </location>
</feature>
<evidence type="ECO:0000256" key="2">
    <source>
        <dbReference type="SAM" id="Phobius"/>
    </source>
</evidence>
<dbReference type="AlphaFoldDB" id="A0A1Q2MCH0"/>
<dbReference type="Proteomes" id="UP000188181">
    <property type="component" value="Chromosome"/>
</dbReference>
<feature type="region of interest" description="Disordered" evidence="1">
    <location>
        <begin position="61"/>
        <end position="84"/>
    </location>
</feature>
<feature type="transmembrane region" description="Helical" evidence="2">
    <location>
        <begin position="6"/>
        <end position="25"/>
    </location>
</feature>
<gene>
    <name evidence="3" type="ORF">SMSP2_00276</name>
</gene>
<keyword evidence="2" id="KW-0472">Membrane</keyword>
<keyword evidence="4" id="KW-1185">Reference proteome</keyword>
<dbReference type="EMBL" id="CP019646">
    <property type="protein sequence ID" value="AQQ69942.1"/>
    <property type="molecule type" value="Genomic_DNA"/>
</dbReference>
<evidence type="ECO:0000256" key="1">
    <source>
        <dbReference type="SAM" id="MobiDB-lite"/>
    </source>
</evidence>
<feature type="region of interest" description="Disordered" evidence="1">
    <location>
        <begin position="520"/>
        <end position="544"/>
    </location>
</feature>
<dbReference type="KEGG" id="pbas:SMSP2_00276"/>
<feature type="compositionally biased region" description="Basic and acidic residues" evidence="1">
    <location>
        <begin position="71"/>
        <end position="84"/>
    </location>
</feature>
<keyword evidence="2" id="KW-0812">Transmembrane</keyword>
<keyword evidence="2" id="KW-1133">Transmembrane helix</keyword>
<feature type="compositionally biased region" description="Basic and acidic residues" evidence="1">
    <location>
        <begin position="530"/>
        <end position="544"/>
    </location>
</feature>
<evidence type="ECO:0000313" key="4">
    <source>
        <dbReference type="Proteomes" id="UP000188181"/>
    </source>
</evidence>
<protein>
    <submittedName>
        <fullName evidence="3">Uncharacterized protein</fullName>
    </submittedName>
</protein>
<reference evidence="4" key="1">
    <citation type="submission" date="2017-02" db="EMBL/GenBank/DDBJ databases">
        <title>Comparative genomics and description of representatives of a novel lineage of planctomycetes thriving in anoxic sediments.</title>
        <authorList>
            <person name="Spring S."/>
            <person name="Bunk B."/>
            <person name="Sproer C."/>
        </authorList>
    </citation>
    <scope>NUCLEOTIDE SEQUENCE [LARGE SCALE GENOMIC DNA]</scope>
    <source>
        <strain evidence="4">SM-Chi-D1</strain>
    </source>
</reference>
<feature type="transmembrane region" description="Helical" evidence="2">
    <location>
        <begin position="37"/>
        <end position="54"/>
    </location>
</feature>
<evidence type="ECO:0000313" key="3">
    <source>
        <dbReference type="EMBL" id="AQQ69942.1"/>
    </source>
</evidence>
<sequence length="621" mass="70860">MCFIEISLEVYIILLNIDNCTFAIFIQKGKQLQSSIIYKFMTILLVFSGISLAADGMPGMGMPDMEGSNDSSDRRKAAMQSREDRLEKMKDAANEYAEQNRRFLETVISAVNNHRRFSDKDLEIWWEQIRESRRGMKFFDDSQISDYYLLSAWYDFYKGEKDNVENALKNSARAYQINPENGDAYVSQWLFSILEGKQPRPVIDKRRPTREERMQRDRDIDLSIEMSQPRLEIYPDELTVEYLDSDIASKIKIPDEYKNFEYVCALFVPSVAKPEEEDSKEESDSGDSNEENNEQQTRQSKEDRARVFGDAARKKEAAKSEDYNDMGSMPMPEMGMPAMMDPMMGGMPGEYGGVGFEDTADVAQSLRVIDWMEMSCQCLDEIAFAVINTAPDGEDALAELMTENKLTVQFATIDNPDELPKELEVIKTLDKSLMLIVSADKKLKYAGRADGVTAPMILNQLKGDCMNYLSMEETEEMRQQVARFNPDDIERMRKSGQAGYSEDMNFGPAADPMMGMMNPNAGPGDYSGGEQKKEEPEYKELSEEHKAMAERLIQSATMHRKSLTRLGSSNKCISDCLEVMDTFRGSIYAEQAREILKSVPERHLKKAGIKREEIDTMYEDE</sequence>
<proteinExistence type="predicted"/>
<accession>A0A1Q2MCH0</accession>
<name>A0A1Q2MCH0_9BACT</name>
<dbReference type="STRING" id="1851148.SMSP2_00276"/>
<feature type="compositionally biased region" description="Acidic residues" evidence="1">
    <location>
        <begin position="275"/>
        <end position="293"/>
    </location>
</feature>